<evidence type="ECO:0000313" key="3">
    <source>
        <dbReference type="Proteomes" id="UP000296201"/>
    </source>
</evidence>
<feature type="transmembrane region" description="Helical" evidence="1">
    <location>
        <begin position="12"/>
        <end position="32"/>
    </location>
</feature>
<dbReference type="Proteomes" id="UP000296201">
    <property type="component" value="Chromosome"/>
</dbReference>
<feature type="transmembrane region" description="Helical" evidence="1">
    <location>
        <begin position="37"/>
        <end position="56"/>
    </location>
</feature>
<sequence>MVSNDYLTLLDLMHPSSVLVFLFITLMVYLIFKVSTLLLKFLLVLGVIVLLIVILSPETIDYLKTLPVN</sequence>
<dbReference type="OrthoDB" id="9901739at2"/>
<accession>A0A4P7P0M2</accession>
<reference evidence="2 3" key="1">
    <citation type="submission" date="2018-08" db="EMBL/GenBank/DDBJ databases">
        <title>Horizontal acquisition of hydrogen conversion ability and other habitat adaptations in Hydrogenovibrio crunogenus strains.</title>
        <authorList>
            <person name="Gonnella G."/>
            <person name="Adam N."/>
            <person name="Perner M."/>
        </authorList>
    </citation>
    <scope>NUCLEOTIDE SEQUENCE [LARGE SCALE GENOMIC DNA]</scope>
    <source>
        <strain evidence="2 3">SP-41</strain>
    </source>
</reference>
<gene>
    <name evidence="2" type="ORF">GHNINEIG_01514</name>
</gene>
<dbReference type="RefSeq" id="WP_135796076.1">
    <property type="nucleotide sequence ID" value="NZ_CP032096.1"/>
</dbReference>
<keyword evidence="3" id="KW-1185">Reference proteome</keyword>
<protein>
    <submittedName>
        <fullName evidence="2">Uncharacterized protein</fullName>
    </submittedName>
</protein>
<dbReference type="AlphaFoldDB" id="A0A4P7P0M2"/>
<evidence type="ECO:0000313" key="2">
    <source>
        <dbReference type="EMBL" id="QBZ83459.1"/>
    </source>
</evidence>
<organism evidence="2 3">
    <name type="scientific">Hydrogenovibrio crunogenus</name>
    <dbReference type="NCBI Taxonomy" id="39765"/>
    <lineage>
        <taxon>Bacteria</taxon>
        <taxon>Pseudomonadati</taxon>
        <taxon>Pseudomonadota</taxon>
        <taxon>Gammaproteobacteria</taxon>
        <taxon>Thiotrichales</taxon>
        <taxon>Piscirickettsiaceae</taxon>
        <taxon>Hydrogenovibrio</taxon>
    </lineage>
</organism>
<proteinExistence type="predicted"/>
<dbReference type="EMBL" id="CP032096">
    <property type="protein sequence ID" value="QBZ83459.1"/>
    <property type="molecule type" value="Genomic_DNA"/>
</dbReference>
<keyword evidence="1" id="KW-0812">Transmembrane</keyword>
<name>A0A4P7P0M2_9GAMM</name>
<keyword evidence="1" id="KW-0472">Membrane</keyword>
<evidence type="ECO:0000256" key="1">
    <source>
        <dbReference type="SAM" id="Phobius"/>
    </source>
</evidence>
<keyword evidence="1" id="KW-1133">Transmembrane helix</keyword>